<dbReference type="InterPro" id="IPR016032">
    <property type="entry name" value="Sig_transdc_resp-reg_C-effctor"/>
</dbReference>
<feature type="transmembrane region" description="Helical" evidence="4">
    <location>
        <begin position="6"/>
        <end position="25"/>
    </location>
</feature>
<name>A0A2M9V2J5_BACFG</name>
<evidence type="ECO:0000256" key="3">
    <source>
        <dbReference type="SAM" id="Coils"/>
    </source>
</evidence>
<evidence type="ECO:0000313" key="9">
    <source>
        <dbReference type="EMBL" id="TWV51159.1"/>
    </source>
</evidence>
<proteinExistence type="predicted"/>
<keyword evidence="3" id="KW-0175">Coiled coil</keyword>
<dbReference type="PROSITE" id="PS51257">
    <property type="entry name" value="PROKAR_LIPOPROTEIN"/>
    <property type="match status" value="1"/>
</dbReference>
<evidence type="ECO:0000259" key="5">
    <source>
        <dbReference type="PROSITE" id="PS51755"/>
    </source>
</evidence>
<reference evidence="9 13" key="3">
    <citation type="submission" date="2019-07" db="EMBL/GenBank/DDBJ databases">
        <title>Genome Sequencing of Bacteroides fragilis.</title>
        <authorList>
            <person name="Pinto K.M."/>
            <person name="Ruoff K.L."/>
            <person name="Price C.E."/>
            <person name="Valls R.A."/>
            <person name="O'Toole G.A."/>
        </authorList>
    </citation>
    <scope>NUCLEOTIDE SEQUENCE [LARGE SCALE GENOMIC DNA]</scope>
    <source>
        <strain evidence="9 13">AD135F_3B</strain>
    </source>
</reference>
<dbReference type="KEGG" id="bfb:VU15_00350"/>
<accession>A0A2M9V2J5</accession>
<organism evidence="7 11">
    <name type="scientific">Bacteroides fragilis</name>
    <dbReference type="NCBI Taxonomy" id="817"/>
    <lineage>
        <taxon>Bacteria</taxon>
        <taxon>Pseudomonadati</taxon>
        <taxon>Bacteroidota</taxon>
        <taxon>Bacteroidia</taxon>
        <taxon>Bacteroidales</taxon>
        <taxon>Bacteroidaceae</taxon>
        <taxon>Bacteroides</taxon>
    </lineage>
</organism>
<evidence type="ECO:0000313" key="13">
    <source>
        <dbReference type="Proteomes" id="UP000319026"/>
    </source>
</evidence>
<dbReference type="EMBL" id="VOHT01000002">
    <property type="protein sequence ID" value="TWV51159.1"/>
    <property type="molecule type" value="Genomic_DNA"/>
</dbReference>
<dbReference type="EMBL" id="JAPUAV010000007">
    <property type="protein sequence ID" value="MCZ2572151.1"/>
    <property type="molecule type" value="Genomic_DNA"/>
</dbReference>
<dbReference type="Proteomes" id="UP001060330">
    <property type="component" value="Chromosome"/>
</dbReference>
<sequence length="463" mass="53816">MRPIKLIWGIGGTLLVALLIGCYFYQRSNEMMRVESKNLFIQALKGEMLRMERELDLSCVSMNVSGATALWTRLSVKTEFGTKDYVVDVKKDLKNISSDFNERSLHSVVCMEKQLSADTLNRIWADSLRMRHIVAKTSVQVVSADSSKCIRSEGSCDNNCFVSPIWIAYVGNECEVEVAGFLSSTCWSVIRYSSSSFVLIVGVTFILFAFFYYVYKVKKHLSDSEVEEELLKERLEKERERYQDLEEKRRQYEQQLNLLQQEEKMRIRELSDLREKHKQKEAQIEVLSVEKKRSKEQQSILEKECQEGMLQITMLSDKLEKEKIDRGELQQKLAACELQIAELRKIKEMLGEELVIYKLCSGLTFDPRNHILDCAGNRIKLDAQGSRLLLLFLEASENKLSYEELLEMMWADRRKDKNRLWTAVSRLRKALAPTRVIIKVKNEGGYQLVLPKESDDFSQRELF</sequence>
<keyword evidence="4" id="KW-0812">Transmembrane</keyword>
<dbReference type="GO" id="GO:0006355">
    <property type="term" value="P:regulation of DNA-templated transcription"/>
    <property type="evidence" value="ECO:0007669"/>
    <property type="project" value="InterPro"/>
</dbReference>
<evidence type="ECO:0000313" key="12">
    <source>
        <dbReference type="Proteomes" id="UP000315444"/>
    </source>
</evidence>
<dbReference type="SMART" id="SM00862">
    <property type="entry name" value="Trans_reg_C"/>
    <property type="match status" value="1"/>
</dbReference>
<gene>
    <name evidence="7" type="ORF">CQW34_03896</name>
    <name evidence="9" type="ORF">FSA03_05945</name>
    <name evidence="8" type="ORF">FSA06_10885</name>
    <name evidence="10" type="ORF">NXX45_04570</name>
    <name evidence="6" type="ORF">O1420_12160</name>
</gene>
<dbReference type="GO" id="GO:0000160">
    <property type="term" value="P:phosphorelay signal transduction system"/>
    <property type="evidence" value="ECO:0007669"/>
    <property type="project" value="InterPro"/>
</dbReference>
<reference evidence="10" key="5">
    <citation type="submission" date="2022-08" db="EMBL/GenBank/DDBJ databases">
        <title>Genome Sequencing of Bacteroides fragilis Group Isolates with Nanopore Technology.</title>
        <authorList>
            <person name="Tisza M.J."/>
            <person name="Smith D."/>
            <person name="Dekker J.P."/>
        </authorList>
    </citation>
    <scope>NUCLEOTIDE SEQUENCE</scope>
    <source>
        <strain evidence="10">BFG-70</strain>
    </source>
</reference>
<evidence type="ECO:0000256" key="4">
    <source>
        <dbReference type="SAM" id="Phobius"/>
    </source>
</evidence>
<evidence type="ECO:0000313" key="7">
    <source>
        <dbReference type="EMBL" id="PJY71209.1"/>
    </source>
</evidence>
<dbReference type="RefSeq" id="WP_008657960.1">
    <property type="nucleotide sequence ID" value="NZ_CAAKNW010000060.1"/>
</dbReference>
<dbReference type="Proteomes" id="UP000319026">
    <property type="component" value="Unassembled WGS sequence"/>
</dbReference>
<evidence type="ECO:0000313" key="8">
    <source>
        <dbReference type="EMBL" id="TWV41540.1"/>
    </source>
</evidence>
<evidence type="ECO:0000313" key="11">
    <source>
        <dbReference type="Proteomes" id="UP000231846"/>
    </source>
</evidence>
<dbReference type="Proteomes" id="UP000315444">
    <property type="component" value="Unassembled WGS sequence"/>
</dbReference>
<dbReference type="Gene3D" id="1.10.10.10">
    <property type="entry name" value="Winged helix-like DNA-binding domain superfamily/Winged helix DNA-binding domain"/>
    <property type="match status" value="1"/>
</dbReference>
<evidence type="ECO:0000256" key="2">
    <source>
        <dbReference type="PROSITE-ProRule" id="PRU01091"/>
    </source>
</evidence>
<dbReference type="Proteomes" id="UP001078742">
    <property type="component" value="Unassembled WGS sequence"/>
</dbReference>
<reference evidence="7 11" key="1">
    <citation type="journal article" date="2017" name="MBio">
        <title>Gut Symbiont Bacteroides fragilis Secretes a Eukaryotic-Like Ubiquitin Protein That Mediates Intraspecies Antagonism.</title>
        <authorList>
            <person name="Chatzidaki-Livanis M."/>
            <person name="Coyne M.J."/>
            <person name="Roelofs K.G."/>
            <person name="Gentyala R.R."/>
            <person name="Caldwell J.M."/>
            <person name="Comstock L.E."/>
        </authorList>
    </citation>
    <scope>NUCLEOTIDE SEQUENCE [LARGE SCALE GENOMIC DNA]</scope>
    <source>
        <strain evidence="7 11">12905</strain>
    </source>
</reference>
<dbReference type="PROSITE" id="PS51755">
    <property type="entry name" value="OMPR_PHOB"/>
    <property type="match status" value="1"/>
</dbReference>
<dbReference type="InterPro" id="IPR001867">
    <property type="entry name" value="OmpR/PhoB-type_DNA-bd"/>
</dbReference>
<protein>
    <submittedName>
        <fullName evidence="7">Transcriptional regulatory protein, C terminal</fullName>
    </submittedName>
    <submittedName>
        <fullName evidence="6">Winged helix-turn-helix domain-containing protein</fullName>
    </submittedName>
</protein>
<dbReference type="Pfam" id="PF00486">
    <property type="entry name" value="Trans_reg_C"/>
    <property type="match status" value="1"/>
</dbReference>
<reference evidence="6" key="6">
    <citation type="submission" date="2022-12" db="EMBL/GenBank/DDBJ databases">
        <title>Development of a Multilocus Sequence Typing Scheme for Bacteroides fragilis Based on Whole Genome Sequencing Data and Clinical Application.</title>
        <authorList>
            <person name="Nielsen F.D."/>
            <person name="Justesen U.S."/>
        </authorList>
    </citation>
    <scope>NUCLEOTIDE SEQUENCE</scope>
    <source>
        <strain evidence="6">BF_BC_VIB_DK_2012_57</strain>
    </source>
</reference>
<feature type="coiled-coil region" evidence="3">
    <location>
        <begin position="221"/>
        <end position="353"/>
    </location>
</feature>
<dbReference type="AlphaFoldDB" id="A0A2M9V2J5"/>
<dbReference type="InterPro" id="IPR036388">
    <property type="entry name" value="WH-like_DNA-bd_sf"/>
</dbReference>
<feature type="transmembrane region" description="Helical" evidence="4">
    <location>
        <begin position="197"/>
        <end position="215"/>
    </location>
</feature>
<reference evidence="7" key="2">
    <citation type="submission" date="2017-10" db="EMBL/GenBank/DDBJ databases">
        <authorList>
            <person name="Banno H."/>
            <person name="Chua N.-H."/>
        </authorList>
    </citation>
    <scope>NUCLEOTIDE SEQUENCE</scope>
    <source>
        <strain evidence="7">12905</strain>
    </source>
</reference>
<evidence type="ECO:0000313" key="10">
    <source>
        <dbReference type="EMBL" id="UVR57336.1"/>
    </source>
</evidence>
<dbReference type="EMBL" id="VOHV01000004">
    <property type="protein sequence ID" value="TWV41540.1"/>
    <property type="molecule type" value="Genomic_DNA"/>
</dbReference>
<dbReference type="Proteomes" id="UP000231846">
    <property type="component" value="Unassembled WGS sequence"/>
</dbReference>
<keyword evidence="4" id="KW-1133">Transmembrane helix</keyword>
<keyword evidence="1 2" id="KW-0238">DNA-binding</keyword>
<evidence type="ECO:0000313" key="6">
    <source>
        <dbReference type="EMBL" id="MCZ2572151.1"/>
    </source>
</evidence>
<dbReference type="EMBL" id="PDCW01000040">
    <property type="protein sequence ID" value="PJY71209.1"/>
    <property type="molecule type" value="Genomic_DNA"/>
</dbReference>
<dbReference type="SUPFAM" id="SSF46894">
    <property type="entry name" value="C-terminal effector domain of the bipartite response regulators"/>
    <property type="match status" value="1"/>
</dbReference>
<dbReference type="GO" id="GO:0003677">
    <property type="term" value="F:DNA binding"/>
    <property type="evidence" value="ECO:0007669"/>
    <property type="project" value="UniProtKB-UniRule"/>
</dbReference>
<feature type="domain" description="OmpR/PhoB-type" evidence="5">
    <location>
        <begin position="354"/>
        <end position="450"/>
    </location>
</feature>
<feature type="DNA-binding region" description="OmpR/PhoB-type" evidence="2">
    <location>
        <begin position="354"/>
        <end position="450"/>
    </location>
</feature>
<dbReference type="SMR" id="A0A2M9V2J5"/>
<evidence type="ECO:0000256" key="1">
    <source>
        <dbReference type="ARBA" id="ARBA00023125"/>
    </source>
</evidence>
<reference evidence="8 12" key="4">
    <citation type="submission" date="2019-07" db="EMBL/GenBank/DDBJ databases">
        <title>Genome sequencing of Bacteroides fragilis.</title>
        <authorList>
            <person name="Galasyn E.V."/>
            <person name="Ruoff K.L."/>
            <person name="Price C.E."/>
            <person name="Valls R.A."/>
            <person name="O'Toole G.A."/>
        </authorList>
    </citation>
    <scope>NUCLEOTIDE SEQUENCE [LARGE SCALE GENOMIC DNA]</scope>
    <source>
        <strain evidence="8 12">AD135F_1B</strain>
    </source>
</reference>
<keyword evidence="4" id="KW-0472">Membrane</keyword>
<dbReference type="EMBL" id="CP103216">
    <property type="protein sequence ID" value="UVR57336.1"/>
    <property type="molecule type" value="Genomic_DNA"/>
</dbReference>